<dbReference type="InterPro" id="IPR029063">
    <property type="entry name" value="SAM-dependent_MTases_sf"/>
</dbReference>
<proteinExistence type="predicted"/>
<name>A7T6N1_NEMVE</name>
<reference evidence="1 2" key="1">
    <citation type="journal article" date="2007" name="Science">
        <title>Sea anemone genome reveals ancestral eumetazoan gene repertoire and genomic organization.</title>
        <authorList>
            <person name="Putnam N.H."/>
            <person name="Srivastava M."/>
            <person name="Hellsten U."/>
            <person name="Dirks B."/>
            <person name="Chapman J."/>
            <person name="Salamov A."/>
            <person name="Terry A."/>
            <person name="Shapiro H."/>
            <person name="Lindquist E."/>
            <person name="Kapitonov V.V."/>
            <person name="Jurka J."/>
            <person name="Genikhovich G."/>
            <person name="Grigoriev I.V."/>
            <person name="Lucas S.M."/>
            <person name="Steele R.E."/>
            <person name="Finnerty J.R."/>
            <person name="Technau U."/>
            <person name="Martindale M.Q."/>
            <person name="Rokhsar D.S."/>
        </authorList>
    </citation>
    <scope>NUCLEOTIDE SEQUENCE [LARGE SCALE GENOMIC DNA]</scope>
    <source>
        <strain evidence="2">CH2 X CH6</strain>
    </source>
</reference>
<keyword evidence="2" id="KW-1185">Reference proteome</keyword>
<dbReference type="Proteomes" id="UP000001593">
    <property type="component" value="Unassembled WGS sequence"/>
</dbReference>
<dbReference type="STRING" id="45351.A7T6N1"/>
<evidence type="ECO:0000313" key="2">
    <source>
        <dbReference type="Proteomes" id="UP000001593"/>
    </source>
</evidence>
<protein>
    <submittedName>
        <fullName evidence="1">Uncharacterized protein</fullName>
    </submittedName>
</protein>
<dbReference type="HOGENOM" id="CLU_1385681_0_0_1"/>
<accession>A7T6N1</accession>
<dbReference type="InParanoid" id="A7T6N1"/>
<organism evidence="1 2">
    <name type="scientific">Nematostella vectensis</name>
    <name type="common">Starlet sea anemone</name>
    <dbReference type="NCBI Taxonomy" id="45351"/>
    <lineage>
        <taxon>Eukaryota</taxon>
        <taxon>Metazoa</taxon>
        <taxon>Cnidaria</taxon>
        <taxon>Anthozoa</taxon>
        <taxon>Hexacorallia</taxon>
        <taxon>Actiniaria</taxon>
        <taxon>Edwardsiidae</taxon>
        <taxon>Nematostella</taxon>
    </lineage>
</organism>
<sequence length="197" mass="22486">MSRLSRGPRESTKVDDTGDYIAAVVREAIPIAMSWEEIKTSSDNCDSVENMKEALKTDPMSRLSRGPRESTKVDDTGDYIAAVVREAIPIAMSWEEIKTSSDNCDSVENMKEALKTAMIHRYLSLRPKCLKDHGNFVVRIFLDRSPMVPQEVLDTQNEFYGYLSQQQNMMQDSIRTSTYQRAMLQNVADFQDKVMKQ</sequence>
<dbReference type="AlphaFoldDB" id="A7T6N1"/>
<dbReference type="Gene3D" id="3.40.50.150">
    <property type="entry name" value="Vaccinia Virus protein VP39"/>
    <property type="match status" value="1"/>
</dbReference>
<gene>
    <name evidence="1" type="ORF">NEMVEDRAFT_v1g223075</name>
</gene>
<dbReference type="EMBL" id="DS471646">
    <property type="protein sequence ID" value="EDO28374.1"/>
    <property type="molecule type" value="Genomic_DNA"/>
</dbReference>
<evidence type="ECO:0000313" key="1">
    <source>
        <dbReference type="EMBL" id="EDO28374.1"/>
    </source>
</evidence>
<dbReference type="eggNOG" id="KOG1500">
    <property type="taxonomic scope" value="Eukaryota"/>
</dbReference>